<evidence type="ECO:0000256" key="1">
    <source>
        <dbReference type="ARBA" id="ARBA00006739"/>
    </source>
</evidence>
<proteinExistence type="inferred from homology"/>
<gene>
    <name evidence="5" type="ORF">E4633_08180</name>
</gene>
<dbReference type="Gene3D" id="3.90.550.10">
    <property type="entry name" value="Spore Coat Polysaccharide Biosynthesis Protein SpsA, Chain A"/>
    <property type="match status" value="1"/>
</dbReference>
<sequence>MCTTPAISVLLPVYNGSRYLREALNSILQQTCADFELIIINDGSKDDSADIIASFTDPRIRYFEQENIGLAATLNRAISLSRGAYLARQDQDDISYPERFKKQLRFLEEHPACGMVGTWAEIWQEEQKTGKQHLHPADNATLQFELLFNNPFVHSSLMIRREVFDRVGLYCTDTSRQPPEDYEMWSRIARSYEVANIPEVLHVYRGTGSGMSQQNWQKIMDKVVLISAENIAFAAGADPFDPDVVNTAALVNCVFRNLSGRPSLMGIKKVFDRAAQSVAGSCRDETGSLALAVKTRWRNLCLNYYQCSIRPALHKVLDVFRKKR</sequence>
<keyword evidence="2" id="KW-0328">Glycosyltransferase</keyword>
<dbReference type="InterPro" id="IPR029044">
    <property type="entry name" value="Nucleotide-diphossugar_trans"/>
</dbReference>
<name>A0A4S1CGR4_9BACT</name>
<dbReference type="InterPro" id="IPR050834">
    <property type="entry name" value="Glycosyltransf_2"/>
</dbReference>
<dbReference type="InterPro" id="IPR001173">
    <property type="entry name" value="Glyco_trans_2-like"/>
</dbReference>
<dbReference type="Proteomes" id="UP000306416">
    <property type="component" value="Unassembled WGS sequence"/>
</dbReference>
<evidence type="ECO:0000259" key="4">
    <source>
        <dbReference type="Pfam" id="PF00535"/>
    </source>
</evidence>
<evidence type="ECO:0000256" key="2">
    <source>
        <dbReference type="ARBA" id="ARBA00022676"/>
    </source>
</evidence>
<dbReference type="PANTHER" id="PTHR43685:SF5">
    <property type="entry name" value="GLYCOSYLTRANSFERASE EPSE-RELATED"/>
    <property type="match status" value="1"/>
</dbReference>
<dbReference type="PANTHER" id="PTHR43685">
    <property type="entry name" value="GLYCOSYLTRANSFERASE"/>
    <property type="match status" value="1"/>
</dbReference>
<dbReference type="Pfam" id="PF00535">
    <property type="entry name" value="Glycos_transf_2"/>
    <property type="match status" value="1"/>
</dbReference>
<feature type="domain" description="Glycosyltransferase 2-like" evidence="4">
    <location>
        <begin position="8"/>
        <end position="167"/>
    </location>
</feature>
<evidence type="ECO:0000313" key="6">
    <source>
        <dbReference type="Proteomes" id="UP000306416"/>
    </source>
</evidence>
<keyword evidence="3 5" id="KW-0808">Transferase</keyword>
<organism evidence="5 6">
    <name type="scientific">Geomonas terrae</name>
    <dbReference type="NCBI Taxonomy" id="2562681"/>
    <lineage>
        <taxon>Bacteria</taxon>
        <taxon>Pseudomonadati</taxon>
        <taxon>Thermodesulfobacteriota</taxon>
        <taxon>Desulfuromonadia</taxon>
        <taxon>Geobacterales</taxon>
        <taxon>Geobacteraceae</taxon>
        <taxon>Geomonas</taxon>
    </lineage>
</organism>
<dbReference type="GO" id="GO:0016757">
    <property type="term" value="F:glycosyltransferase activity"/>
    <property type="evidence" value="ECO:0007669"/>
    <property type="project" value="UniProtKB-KW"/>
</dbReference>
<dbReference type="SUPFAM" id="SSF53448">
    <property type="entry name" value="Nucleotide-diphospho-sugar transferases"/>
    <property type="match status" value="1"/>
</dbReference>
<comment type="caution">
    <text evidence="5">The sequence shown here is derived from an EMBL/GenBank/DDBJ whole genome shotgun (WGS) entry which is preliminary data.</text>
</comment>
<comment type="similarity">
    <text evidence="1">Belongs to the glycosyltransferase 2 family.</text>
</comment>
<dbReference type="CDD" id="cd00761">
    <property type="entry name" value="Glyco_tranf_GTA_type"/>
    <property type="match status" value="1"/>
</dbReference>
<reference evidence="5 6" key="1">
    <citation type="submission" date="2019-04" db="EMBL/GenBank/DDBJ databases">
        <title>Geobacter oryzae sp. nov., ferric-reducing bacteria isolated from paddy soil.</title>
        <authorList>
            <person name="Xu Z."/>
            <person name="Masuda Y."/>
            <person name="Itoh H."/>
            <person name="Senoo K."/>
        </authorList>
    </citation>
    <scope>NUCLEOTIDE SEQUENCE [LARGE SCALE GENOMIC DNA]</scope>
    <source>
        <strain evidence="5 6">Red111</strain>
    </source>
</reference>
<keyword evidence="6" id="KW-1185">Reference proteome</keyword>
<evidence type="ECO:0000256" key="3">
    <source>
        <dbReference type="ARBA" id="ARBA00022679"/>
    </source>
</evidence>
<protein>
    <submittedName>
        <fullName evidence="5">Glycosyltransferase family 2 protein</fullName>
    </submittedName>
</protein>
<evidence type="ECO:0000313" key="5">
    <source>
        <dbReference type="EMBL" id="TGU72280.1"/>
    </source>
</evidence>
<dbReference type="RefSeq" id="WP_135869764.1">
    <property type="nucleotide sequence ID" value="NZ_SRSC01000002.1"/>
</dbReference>
<dbReference type="EMBL" id="SRSC01000002">
    <property type="protein sequence ID" value="TGU72280.1"/>
    <property type="molecule type" value="Genomic_DNA"/>
</dbReference>
<accession>A0A4S1CGR4</accession>
<dbReference type="AlphaFoldDB" id="A0A4S1CGR4"/>